<dbReference type="Gene3D" id="3.40.50.10310">
    <property type="entry name" value="Creatininase"/>
    <property type="match status" value="1"/>
</dbReference>
<dbReference type="GO" id="GO:0009231">
    <property type="term" value="P:riboflavin biosynthetic process"/>
    <property type="evidence" value="ECO:0007669"/>
    <property type="project" value="TreeGrafter"/>
</dbReference>
<keyword evidence="7" id="KW-1185">Reference proteome</keyword>
<dbReference type="InterPro" id="IPR024087">
    <property type="entry name" value="Creatininase-like_sf"/>
</dbReference>
<dbReference type="GO" id="GO:0046872">
    <property type="term" value="F:metal ion binding"/>
    <property type="evidence" value="ECO:0007669"/>
    <property type="project" value="UniProtKB-KW"/>
</dbReference>
<dbReference type="PANTHER" id="PTHR35005:SF1">
    <property type="entry name" value="2-AMINO-5-FORMYLAMINO-6-RIBOSYLAMINOPYRIMIDIN-4(3H)-ONE 5'-MONOPHOSPHATE DEFORMYLASE"/>
    <property type="match status" value="1"/>
</dbReference>
<keyword evidence="4" id="KW-0862">Zinc</keyword>
<proteinExistence type="inferred from homology"/>
<organism evidence="6 7">
    <name type="scientific">Acidithrix ferrooxidans</name>
    <dbReference type="NCBI Taxonomy" id="1280514"/>
    <lineage>
        <taxon>Bacteria</taxon>
        <taxon>Bacillati</taxon>
        <taxon>Actinomycetota</taxon>
        <taxon>Acidimicrobiia</taxon>
        <taxon>Acidimicrobiales</taxon>
        <taxon>Acidimicrobiaceae</taxon>
        <taxon>Acidithrix</taxon>
    </lineage>
</organism>
<dbReference type="NCBIfam" id="TIGR03964">
    <property type="entry name" value="mycofact_creat"/>
    <property type="match status" value="1"/>
</dbReference>
<evidence type="ECO:0000313" key="6">
    <source>
        <dbReference type="EMBL" id="KJF16639.1"/>
    </source>
</evidence>
<keyword evidence="3 6" id="KW-0378">Hydrolase</keyword>
<comment type="caution">
    <text evidence="6">The sequence shown here is derived from an EMBL/GenBank/DDBJ whole genome shotgun (WGS) entry which is preliminary data.</text>
</comment>
<evidence type="ECO:0000256" key="3">
    <source>
        <dbReference type="ARBA" id="ARBA00022801"/>
    </source>
</evidence>
<dbReference type="AlphaFoldDB" id="A0A0D8HFI6"/>
<name>A0A0D8HFI6_9ACTN</name>
<dbReference type="PANTHER" id="PTHR35005">
    <property type="entry name" value="3-DEHYDRO-SCYLLO-INOSOSE HYDROLASE"/>
    <property type="match status" value="1"/>
</dbReference>
<reference evidence="6 7" key="1">
    <citation type="submission" date="2015-01" db="EMBL/GenBank/DDBJ databases">
        <title>Draft genome of the acidophilic iron oxidizer Acidithrix ferrooxidans strain Py-F3.</title>
        <authorList>
            <person name="Poehlein A."/>
            <person name="Eisen S."/>
            <person name="Schloemann M."/>
            <person name="Johnson B.D."/>
            <person name="Daniel R."/>
            <person name="Muehling M."/>
        </authorList>
    </citation>
    <scope>NUCLEOTIDE SEQUENCE [LARGE SCALE GENOMIC DNA]</scope>
    <source>
        <strain evidence="6 7">Py-F3</strain>
    </source>
</reference>
<gene>
    <name evidence="6" type="primary">crnA</name>
    <name evidence="6" type="ORF">AXFE_25020</name>
</gene>
<dbReference type="InterPro" id="IPR003785">
    <property type="entry name" value="Creatininase/forma_Hydrolase"/>
</dbReference>
<protein>
    <submittedName>
        <fullName evidence="6">Creatinine amidohydrolase</fullName>
        <ecNumber evidence="6">3.5.2.10</ecNumber>
    </submittedName>
</protein>
<accession>A0A0D8HFI6</accession>
<dbReference type="EC" id="3.5.2.10" evidence="6"/>
<dbReference type="STRING" id="1280514.AXFE_25020"/>
<comment type="similarity">
    <text evidence="5">Belongs to the creatininase superfamily.</text>
</comment>
<dbReference type="RefSeq" id="WP_200891276.1">
    <property type="nucleotide sequence ID" value="NZ_JXYS01000078.1"/>
</dbReference>
<dbReference type="Proteomes" id="UP000032360">
    <property type="component" value="Unassembled WGS sequence"/>
</dbReference>
<keyword evidence="2" id="KW-0479">Metal-binding</keyword>
<evidence type="ECO:0000256" key="4">
    <source>
        <dbReference type="ARBA" id="ARBA00022833"/>
    </source>
</evidence>
<evidence type="ECO:0000256" key="1">
    <source>
        <dbReference type="ARBA" id="ARBA00001947"/>
    </source>
</evidence>
<dbReference type="PATRIC" id="fig|1280514.3.peg.3290"/>
<evidence type="ECO:0000313" key="7">
    <source>
        <dbReference type="Proteomes" id="UP000032360"/>
    </source>
</evidence>
<dbReference type="Pfam" id="PF02633">
    <property type="entry name" value="Creatininase"/>
    <property type="match status" value="1"/>
</dbReference>
<dbReference type="EMBL" id="JXYS01000078">
    <property type="protein sequence ID" value="KJF16639.1"/>
    <property type="molecule type" value="Genomic_DNA"/>
</dbReference>
<comment type="cofactor">
    <cofactor evidence="1">
        <name>Zn(2+)</name>
        <dbReference type="ChEBI" id="CHEBI:29105"/>
    </cofactor>
</comment>
<dbReference type="GO" id="GO:0047789">
    <property type="term" value="F:creatininase activity"/>
    <property type="evidence" value="ECO:0007669"/>
    <property type="project" value="UniProtKB-EC"/>
</dbReference>
<dbReference type="InterPro" id="IPR023871">
    <property type="entry name" value="MftE"/>
</dbReference>
<sequence>MRVLAQMTHPEVAAVAERSVIILSVGSTEQHGPHLPLFTDSIMTIALAEALATRRAESTLLAPSVNFGSSGEHSSFAGTLSIGQNALELVLLELGRSVDHFAGIIFVTAHGGNVEAMAKAVQKLRSEGRFATAWWPTLEILQKAAYRWSGPGGAQGMEAPDLHAGRTETSAMLALVPELVQMSLARPGSVAEPSEIMEVMRNLGVSAVSKNGVLGDPTGSSATEGAAILGAFSDALIETYDRFYKSIPPKAINWPTL</sequence>
<dbReference type="GO" id="GO:0016811">
    <property type="term" value="F:hydrolase activity, acting on carbon-nitrogen (but not peptide) bonds, in linear amides"/>
    <property type="evidence" value="ECO:0007669"/>
    <property type="project" value="TreeGrafter"/>
</dbReference>
<dbReference type="SUPFAM" id="SSF102215">
    <property type="entry name" value="Creatininase"/>
    <property type="match status" value="1"/>
</dbReference>
<evidence type="ECO:0000256" key="2">
    <source>
        <dbReference type="ARBA" id="ARBA00022723"/>
    </source>
</evidence>
<evidence type="ECO:0000256" key="5">
    <source>
        <dbReference type="ARBA" id="ARBA00024029"/>
    </source>
</evidence>